<sequence length="197" mass="21672">MSNDGKFREHLESSADFYSGFAGLSPRQIVVASIMEWELKERISCSITVSDDNESEGGQEHSAEAPKSSREKTLGEDSLSFSDTSIVNSEDADLQETSASVSAITQNTEVRQASAKKRVMSWDDTEDSIGRTKKSRSKSRMWTSSEDAALLQAIEQSGSNFAANRAQVEGGSFPELKERSAAALEARWKRMTFPRST</sequence>
<feature type="compositionally biased region" description="Basic and acidic residues" evidence="1">
    <location>
        <begin position="58"/>
        <end position="75"/>
    </location>
</feature>
<dbReference type="Proteomes" id="UP000541610">
    <property type="component" value="Unassembled WGS sequence"/>
</dbReference>
<evidence type="ECO:0000313" key="3">
    <source>
        <dbReference type="Proteomes" id="UP000541610"/>
    </source>
</evidence>
<organism evidence="2 3">
    <name type="scientific">Perkinsus olseni</name>
    <name type="common">Perkinsus atlanticus</name>
    <dbReference type="NCBI Taxonomy" id="32597"/>
    <lineage>
        <taxon>Eukaryota</taxon>
        <taxon>Sar</taxon>
        <taxon>Alveolata</taxon>
        <taxon>Perkinsozoa</taxon>
        <taxon>Perkinsea</taxon>
        <taxon>Perkinsida</taxon>
        <taxon>Perkinsidae</taxon>
        <taxon>Perkinsus</taxon>
    </lineage>
</organism>
<evidence type="ECO:0000256" key="1">
    <source>
        <dbReference type="SAM" id="MobiDB-lite"/>
    </source>
</evidence>
<comment type="caution">
    <text evidence="2">The sequence shown here is derived from an EMBL/GenBank/DDBJ whole genome shotgun (WGS) entry which is preliminary data.</text>
</comment>
<accession>A0A7J6NBD7</accession>
<feature type="region of interest" description="Disordered" evidence="1">
    <location>
        <begin position="48"/>
        <end position="141"/>
    </location>
</feature>
<feature type="compositionally biased region" description="Polar residues" evidence="1">
    <location>
        <begin position="95"/>
        <end position="111"/>
    </location>
</feature>
<evidence type="ECO:0000313" key="2">
    <source>
        <dbReference type="EMBL" id="KAF4681198.1"/>
    </source>
</evidence>
<name>A0A7J6NBD7_PEROL</name>
<dbReference type="AlphaFoldDB" id="A0A7J6NBD7"/>
<feature type="compositionally biased region" description="Polar residues" evidence="1">
    <location>
        <begin position="79"/>
        <end position="88"/>
    </location>
</feature>
<protein>
    <submittedName>
        <fullName evidence="2">Uncharacterized protein</fullName>
    </submittedName>
</protein>
<reference evidence="2 3" key="1">
    <citation type="submission" date="2020-04" db="EMBL/GenBank/DDBJ databases">
        <title>Perkinsus olseni comparative genomics.</title>
        <authorList>
            <person name="Bogema D.R."/>
        </authorList>
    </citation>
    <scope>NUCLEOTIDE SEQUENCE [LARGE SCALE GENOMIC DNA]</scope>
    <source>
        <strain evidence="2">00978-12</strain>
    </source>
</reference>
<dbReference type="Gene3D" id="1.10.10.60">
    <property type="entry name" value="Homeodomain-like"/>
    <property type="match status" value="1"/>
</dbReference>
<gene>
    <name evidence="2" type="ORF">FOZ60_012462</name>
</gene>
<proteinExistence type="predicted"/>
<dbReference type="EMBL" id="JABANP010000536">
    <property type="protein sequence ID" value="KAF4681198.1"/>
    <property type="molecule type" value="Genomic_DNA"/>
</dbReference>